<name>A0A9N9N880_9GLOM</name>
<keyword evidence="3" id="KW-1185">Reference proteome</keyword>
<gene>
    <name evidence="2" type="ORF">ALEPTO_LOCUS11879</name>
</gene>
<reference evidence="2" key="1">
    <citation type="submission" date="2021-06" db="EMBL/GenBank/DDBJ databases">
        <authorList>
            <person name="Kallberg Y."/>
            <person name="Tangrot J."/>
            <person name="Rosling A."/>
        </authorList>
    </citation>
    <scope>NUCLEOTIDE SEQUENCE</scope>
    <source>
        <strain evidence="2">FL130A</strain>
    </source>
</reference>
<dbReference type="Proteomes" id="UP000789508">
    <property type="component" value="Unassembled WGS sequence"/>
</dbReference>
<evidence type="ECO:0000256" key="1">
    <source>
        <dbReference type="SAM" id="MobiDB-lite"/>
    </source>
</evidence>
<evidence type="ECO:0000313" key="2">
    <source>
        <dbReference type="EMBL" id="CAG8710169.1"/>
    </source>
</evidence>
<evidence type="ECO:0000313" key="3">
    <source>
        <dbReference type="Proteomes" id="UP000789508"/>
    </source>
</evidence>
<proteinExistence type="predicted"/>
<feature type="non-terminal residue" evidence="2">
    <location>
        <position position="253"/>
    </location>
</feature>
<dbReference type="AlphaFoldDB" id="A0A9N9N880"/>
<dbReference type="OrthoDB" id="2424406at2759"/>
<accession>A0A9N9N880</accession>
<protein>
    <submittedName>
        <fullName evidence="2">2001_t:CDS:1</fullName>
    </submittedName>
</protein>
<organism evidence="2 3">
    <name type="scientific">Ambispora leptoticha</name>
    <dbReference type="NCBI Taxonomy" id="144679"/>
    <lineage>
        <taxon>Eukaryota</taxon>
        <taxon>Fungi</taxon>
        <taxon>Fungi incertae sedis</taxon>
        <taxon>Mucoromycota</taxon>
        <taxon>Glomeromycotina</taxon>
        <taxon>Glomeromycetes</taxon>
        <taxon>Archaeosporales</taxon>
        <taxon>Ambisporaceae</taxon>
        <taxon>Ambispora</taxon>
    </lineage>
</organism>
<comment type="caution">
    <text evidence="2">The sequence shown here is derived from an EMBL/GenBank/DDBJ whole genome shotgun (WGS) entry which is preliminary data.</text>
</comment>
<sequence>DPDDLEYSPTDNDHDDDYSTTSDLLNNDLDSSTDRPNNENTFDAFHYDLTKHTCERLKNKKIDNYNLEISYKINGCGQLMALNDEHDFDLFITESKNLSSNKIMVIYITLKSNKRKAEKSVEDKSSLSSDEIKLAKIISQIRSKYECNIHNTPCYIEDQNHLQLMPPLLYLWAQDVNAGGATVEVPPFYPAFGMAYAIKVNKQLNILQPTSSISDSVPTLHEFFEQLNKAYDDGNDNYLKLEAAFAREKLTIN</sequence>
<feature type="region of interest" description="Disordered" evidence="1">
    <location>
        <begin position="1"/>
        <end position="37"/>
    </location>
</feature>
<dbReference type="EMBL" id="CAJVPS010022239">
    <property type="protein sequence ID" value="CAG8710169.1"/>
    <property type="molecule type" value="Genomic_DNA"/>
</dbReference>
<feature type="compositionally biased region" description="Low complexity" evidence="1">
    <location>
        <begin position="19"/>
        <end position="30"/>
    </location>
</feature>
<feature type="non-terminal residue" evidence="2">
    <location>
        <position position="1"/>
    </location>
</feature>